<dbReference type="AlphaFoldDB" id="A0A6N3EUT7"/>
<feature type="chain" id="PRO_5026846838" description="N-acetylmuramoyl-L-alanine amidase" evidence="3">
    <location>
        <begin position="28"/>
        <end position="566"/>
    </location>
</feature>
<dbReference type="RefSeq" id="WP_174255827.1">
    <property type="nucleotide sequence ID" value="NZ_CACRTU010000022.1"/>
</dbReference>
<dbReference type="Gene3D" id="2.160.20.20">
    <property type="match status" value="1"/>
</dbReference>
<dbReference type="InterPro" id="IPR018337">
    <property type="entry name" value="Cell_wall/Cho-bd_repeat"/>
</dbReference>
<keyword evidence="3" id="KW-0732">Signal</keyword>
<organism evidence="4">
    <name type="scientific">Clostridium butyricum</name>
    <dbReference type="NCBI Taxonomy" id="1492"/>
    <lineage>
        <taxon>Bacteria</taxon>
        <taxon>Bacillati</taxon>
        <taxon>Bacillota</taxon>
        <taxon>Clostridia</taxon>
        <taxon>Eubacteriales</taxon>
        <taxon>Clostridiaceae</taxon>
        <taxon>Clostridium</taxon>
    </lineage>
</organism>
<evidence type="ECO:0000313" key="4">
    <source>
        <dbReference type="EMBL" id="VYU43558.1"/>
    </source>
</evidence>
<dbReference type="EMBL" id="CACRTU010000022">
    <property type="protein sequence ID" value="VYU43558.1"/>
    <property type="molecule type" value="Genomic_DNA"/>
</dbReference>
<evidence type="ECO:0000256" key="2">
    <source>
        <dbReference type="PROSITE-ProRule" id="PRU00591"/>
    </source>
</evidence>
<dbReference type="Gene3D" id="2.10.270.10">
    <property type="entry name" value="Cholin Binding"/>
    <property type="match status" value="1"/>
</dbReference>
<reference evidence="4" key="1">
    <citation type="submission" date="2019-11" db="EMBL/GenBank/DDBJ databases">
        <authorList>
            <person name="Feng L."/>
        </authorList>
    </citation>
    <scope>NUCLEOTIDE SEQUENCE</scope>
    <source>
        <strain evidence="4">CButyricumLFYP62</strain>
    </source>
</reference>
<feature type="repeat" description="Cell wall-binding" evidence="2">
    <location>
        <begin position="527"/>
        <end position="547"/>
    </location>
</feature>
<proteinExistence type="predicted"/>
<feature type="signal peptide" evidence="3">
    <location>
        <begin position="1"/>
        <end position="27"/>
    </location>
</feature>
<evidence type="ECO:0000256" key="3">
    <source>
        <dbReference type="SAM" id="SignalP"/>
    </source>
</evidence>
<dbReference type="SUPFAM" id="SSF69360">
    <property type="entry name" value="Cell wall binding repeat"/>
    <property type="match status" value="1"/>
</dbReference>
<gene>
    <name evidence="4" type="ORF">CBLFYP62_02361</name>
</gene>
<accession>A0A6N3EUT7</accession>
<dbReference type="PROSITE" id="PS51170">
    <property type="entry name" value="CW"/>
    <property type="match status" value="1"/>
</dbReference>
<protein>
    <recommendedName>
        <fullName evidence="5">N-acetylmuramoyl-L-alanine amidase</fullName>
    </recommendedName>
</protein>
<evidence type="ECO:0000256" key="1">
    <source>
        <dbReference type="ARBA" id="ARBA00022737"/>
    </source>
</evidence>
<name>A0A6N3EUT7_CLOBU</name>
<dbReference type="InterPro" id="IPR012332">
    <property type="entry name" value="Autotransporter_pectin_lyase_C"/>
</dbReference>
<keyword evidence="1" id="KW-0677">Repeat</keyword>
<dbReference type="Pfam" id="PF19127">
    <property type="entry name" value="Choline_bind_3"/>
    <property type="match status" value="1"/>
</dbReference>
<evidence type="ECO:0008006" key="5">
    <source>
        <dbReference type="Google" id="ProtNLM"/>
    </source>
</evidence>
<sequence length="566" mass="59652">MNYKKITSMILSLSILGTIGSGTVASAAELPPEIPSGGMPEGEMPPGGFNVNKGSEVESTGVLLVDGTTETKSDVTLTAYESNESPVKVTNGGSLKLSDSELVKSSGEMTVEEASDFFGANAGFLASEGSTATIENTTITTTASGGNAVFATGEGTKVNLNNVTINTTKDHSRGLDATYQGEINADTVKINTAGSHCAAVATDRGEGTVNVTNSELNTRGEGSPCVYSTGDINVSNTTGLATGSSLAVIEGKNSIELDNCDLTAYAIGRGNGGVDDTGVMVYQSMSGDADNGVGTFSVKDSSLTISEDSSKYETAPMFFVTNTDAVINVENTQLSFGSKVLLNASGNNGEWGKAGSNAGNVQFNAVNQNLEGEITVDNISSAHINLSSSTLTSTINTANTAKEVNLKLDESSIWNVTGTSYISSLSDDDATLSNIKDNGNTIYYDINNADNTWLNGETVELNDGGKLVPIEMSSTSTSFSESSDSKDGWKIENNKWYFNSYGQYKKGWYKDTNSKWYMLDNSTGEMITGWFKDSDGSWYYLKDNGEMACNESVDGYYLGADGVMEK</sequence>